<dbReference type="InterPro" id="IPR055982">
    <property type="entry name" value="DUF7560"/>
</dbReference>
<dbReference type="RefSeq" id="WP_090505630.1">
    <property type="nucleotide sequence ID" value="NZ_FNWL01000001.1"/>
</dbReference>
<evidence type="ECO:0000313" key="1">
    <source>
        <dbReference type="EMBL" id="SEH12775.1"/>
    </source>
</evidence>
<keyword evidence="2" id="KW-1185">Reference proteome</keyword>
<organism evidence="1 2">
    <name type="scientific">Natronorubrum sediminis</name>
    <dbReference type="NCBI Taxonomy" id="640943"/>
    <lineage>
        <taxon>Archaea</taxon>
        <taxon>Methanobacteriati</taxon>
        <taxon>Methanobacteriota</taxon>
        <taxon>Stenosarchaea group</taxon>
        <taxon>Halobacteria</taxon>
        <taxon>Halobacteriales</taxon>
        <taxon>Natrialbaceae</taxon>
        <taxon>Natronorubrum</taxon>
    </lineage>
</organism>
<reference evidence="2" key="1">
    <citation type="submission" date="2016-10" db="EMBL/GenBank/DDBJ databases">
        <authorList>
            <person name="Varghese N."/>
            <person name="Submissions S."/>
        </authorList>
    </citation>
    <scope>NUCLEOTIDE SEQUENCE [LARGE SCALE GENOMIC DNA]</scope>
    <source>
        <strain evidence="2">CGMCC 1.8981</strain>
    </source>
</reference>
<dbReference type="Pfam" id="PF24441">
    <property type="entry name" value="DUF7560"/>
    <property type="match status" value="1"/>
</dbReference>
<protein>
    <recommendedName>
        <fullName evidence="3">Regulatory protein, FmdB family</fullName>
    </recommendedName>
</protein>
<name>A0A1H6FSR2_9EURY</name>
<dbReference type="Proteomes" id="UP000199112">
    <property type="component" value="Unassembled WGS sequence"/>
</dbReference>
<sequence>MSRFEFTCPDCTQVIEINDSMREATLTHGCPVCAADVTPAAFDARQSQSQSQSPARD</sequence>
<dbReference type="AlphaFoldDB" id="A0A1H6FSR2"/>
<accession>A0A1H6FSR2</accession>
<evidence type="ECO:0000313" key="2">
    <source>
        <dbReference type="Proteomes" id="UP000199112"/>
    </source>
</evidence>
<evidence type="ECO:0008006" key="3">
    <source>
        <dbReference type="Google" id="ProtNLM"/>
    </source>
</evidence>
<proteinExistence type="predicted"/>
<dbReference type="EMBL" id="FNWL01000001">
    <property type="protein sequence ID" value="SEH12775.1"/>
    <property type="molecule type" value="Genomic_DNA"/>
</dbReference>
<gene>
    <name evidence="1" type="ORF">SAMN04487967_0959</name>
</gene>